<dbReference type="EMBL" id="CP064813">
    <property type="protein sequence ID" value="QPG74767.1"/>
    <property type="molecule type" value="Genomic_DNA"/>
</dbReference>
<dbReference type="InterPro" id="IPR036865">
    <property type="entry name" value="CRAL-TRIO_dom_sf"/>
</dbReference>
<dbReference type="KEGG" id="bnn:FOA43_002101"/>
<accession>A0A875RUN4</accession>
<feature type="region of interest" description="Disordered" evidence="3">
    <location>
        <begin position="637"/>
        <end position="662"/>
    </location>
</feature>
<feature type="compositionally biased region" description="Low complexity" evidence="3">
    <location>
        <begin position="36"/>
        <end position="45"/>
    </location>
</feature>
<dbReference type="OrthoDB" id="28245at2759"/>
<gene>
    <name evidence="5" type="ORF">FOA43_002101</name>
</gene>
<dbReference type="SUPFAM" id="SSF48350">
    <property type="entry name" value="GTPase activation domain, GAP"/>
    <property type="match status" value="1"/>
</dbReference>
<feature type="compositionally biased region" description="Basic and acidic residues" evidence="3">
    <location>
        <begin position="56"/>
        <end position="71"/>
    </location>
</feature>
<feature type="compositionally biased region" description="Polar residues" evidence="3">
    <location>
        <begin position="13"/>
        <end position="35"/>
    </location>
</feature>
<feature type="domain" description="Ras-GAP" evidence="4">
    <location>
        <begin position="1418"/>
        <end position="1608"/>
    </location>
</feature>
<feature type="region of interest" description="Disordered" evidence="3">
    <location>
        <begin position="1"/>
        <end position="81"/>
    </location>
</feature>
<dbReference type="Gene3D" id="1.10.506.10">
    <property type="entry name" value="GTPase Activation - p120gap, domain 1"/>
    <property type="match status" value="2"/>
</dbReference>
<keyword evidence="2" id="KW-0597">Phosphoprotein</keyword>
<dbReference type="InterPro" id="IPR023152">
    <property type="entry name" value="RasGAP_CS"/>
</dbReference>
<keyword evidence="6" id="KW-1185">Reference proteome</keyword>
<dbReference type="PANTHER" id="PTHR10194:SF142">
    <property type="entry name" value="NEUROFIBROMIN"/>
    <property type="match status" value="1"/>
</dbReference>
<dbReference type="GeneID" id="62195502"/>
<dbReference type="InterPro" id="IPR039360">
    <property type="entry name" value="Ras_GTPase"/>
</dbReference>
<proteinExistence type="predicted"/>
<dbReference type="RefSeq" id="XP_038778332.1">
    <property type="nucleotide sequence ID" value="XM_038922404.1"/>
</dbReference>
<dbReference type="InterPro" id="IPR011993">
    <property type="entry name" value="PH-like_dom_sf"/>
</dbReference>
<dbReference type="GO" id="GO:0005096">
    <property type="term" value="F:GTPase activator activity"/>
    <property type="evidence" value="ECO:0007669"/>
    <property type="project" value="UniProtKB-KW"/>
</dbReference>
<evidence type="ECO:0000313" key="6">
    <source>
        <dbReference type="Proteomes" id="UP000662931"/>
    </source>
</evidence>
<dbReference type="PROSITE" id="PS50018">
    <property type="entry name" value="RAS_GTPASE_ACTIV_2"/>
    <property type="match status" value="1"/>
</dbReference>
<evidence type="ECO:0000256" key="1">
    <source>
        <dbReference type="ARBA" id="ARBA00022468"/>
    </source>
</evidence>
<dbReference type="SMART" id="SM00323">
    <property type="entry name" value="RasGAP"/>
    <property type="match status" value="1"/>
</dbReference>
<evidence type="ECO:0000259" key="4">
    <source>
        <dbReference type="PROSITE" id="PS50018"/>
    </source>
</evidence>
<dbReference type="GO" id="GO:0007165">
    <property type="term" value="P:signal transduction"/>
    <property type="evidence" value="ECO:0007669"/>
    <property type="project" value="UniProtKB-ARBA"/>
</dbReference>
<dbReference type="PROSITE" id="PS00509">
    <property type="entry name" value="RAS_GTPASE_ACTIV_1"/>
    <property type="match status" value="1"/>
</dbReference>
<organism evidence="5 6">
    <name type="scientific">Eeniella nana</name>
    <name type="common">Yeast</name>
    <name type="synonym">Brettanomyces nanus</name>
    <dbReference type="NCBI Taxonomy" id="13502"/>
    <lineage>
        <taxon>Eukaryota</taxon>
        <taxon>Fungi</taxon>
        <taxon>Dikarya</taxon>
        <taxon>Ascomycota</taxon>
        <taxon>Saccharomycotina</taxon>
        <taxon>Pichiomycetes</taxon>
        <taxon>Pichiales</taxon>
        <taxon>Pichiaceae</taxon>
        <taxon>Brettanomyces</taxon>
    </lineage>
</organism>
<dbReference type="Gene3D" id="3.40.525.10">
    <property type="entry name" value="CRAL-TRIO lipid binding domain"/>
    <property type="match status" value="1"/>
</dbReference>
<feature type="compositionally biased region" description="Polar residues" evidence="3">
    <location>
        <begin position="646"/>
        <end position="662"/>
    </location>
</feature>
<keyword evidence="1" id="KW-0343">GTPase activation</keyword>
<protein>
    <recommendedName>
        <fullName evidence="4">Ras-GAP domain-containing protein</fullName>
    </recommendedName>
</protein>
<dbReference type="PANTHER" id="PTHR10194">
    <property type="entry name" value="RAS GTPASE-ACTIVATING PROTEINS"/>
    <property type="match status" value="1"/>
</dbReference>
<name>A0A875RUN4_EENNA</name>
<dbReference type="InterPro" id="IPR001936">
    <property type="entry name" value="RasGAP_dom"/>
</dbReference>
<dbReference type="Pfam" id="PF00616">
    <property type="entry name" value="RasGAP"/>
    <property type="match status" value="1"/>
</dbReference>
<evidence type="ECO:0000256" key="2">
    <source>
        <dbReference type="ARBA" id="ARBA00022553"/>
    </source>
</evidence>
<feature type="compositionally biased region" description="Basic and acidic residues" evidence="3">
    <location>
        <begin position="1"/>
        <end position="12"/>
    </location>
</feature>
<evidence type="ECO:0000313" key="5">
    <source>
        <dbReference type="EMBL" id="QPG74767.1"/>
    </source>
</evidence>
<sequence length="2789" mass="312247">MLQQKVKREQRASGKTSTGQASTGQAAQSTRQSLRAHQSQASHGAHGAHGAHGTHGTRESPRESPRQHGERASGGIPSPVGGVAASPVVEVGPPVVLGGSPVVLAGSPVVSGAPQAHPPVAFISSICSRIELSLPLRSGYTLGQLDVDPSFSQARSHLVHLATLSYLDSTLVQLFDLLKRIIDTTTDRNSIPISILRSIYVVLDIVLSIINALWDSAVNNIPSNVKIYRDFGINAAPSLVNSAVYATASPKPVQSATVASLLPLLVDIRTDQAIILQLDSISDSPTTSAVAASLSMHFTDPTRAWLINSIDSTVSSICKYLAASNPDEFYAFLRSKFHLLNIESIYIPSVDLFGMICLQNDNFIAHLGLIADIIKVSRRQSQIALLLSYFADGIFCWATYRTSDFLQAQSLEAVNHSVDPLFDLLFRSLDFKFYHKAATNILASMLLLLPQQFTKYLDSEKPQKTTFGLKKPAVFKATTCKQRFILDFVHVLQHHPTSAPFLTRLMLVGCIISTYDASNPVATFTWHILDGIRSDLVLAEAGDPSIDLPVDGHLLLGLQRDLFAISMMMDPVSVTKRIVKLGSHSKSAVRQWLPVVGGLRQLIEIPVLSVEMFPYLQTASPVILQVIHSLAEDTDVNNDAPDDLATSETTTNDSTPNDNVGSSVISLDEALKTDSNSITGTTKRLTRKMKESIIGSTTSMPSSSASIQVNSSTSIAGEPSVISSHSMKSSASVVSSVYSMPEAARSVLSDSFHIYKICPFMFYTYSVDSSHPTDYVALERTYIPFLAPISLLLVDSDADLSSSVEAFLLSFPLTIANDSSSASLLGYLVSAIAVDSVCQISVLPTIDQAQREHLIKLISQLVNLVSRYTSTEKLVDSLNDEQVRKYHLSGGCNRLMNNFERALFLGLLSDSVDTIRVSRRLLQAYLMIISSEFHLRMCFSHDNLPLVKNIIRGKLPTGRLAIRKKLRDHMCTLMEPTSTLLDVWNIIYSKISSASHIEEVMEGQNELDLLDSLDSNAFVTSDDYGEYVASLGGIIMAPSFASDSRQPSLQHKLMMFLDYSLLSLFSSDAKRREHSREVLCVSVHPLLCGLILDLVEKHLERFESALSKKQYNLCELYINVLRAICQIDVSNGLFFHSTQLWSINCRLLSLMNFVVSRPGFLRLKLKFCKLQVMFLSKIDDLSLRGNIFKKNEYARIAANYLEDSFEVPPDEDVESESARATSGKVLSFGVGPSKPLYTALQLEELQDLHLNIKVEASTMLKIVFHRLPLDTPIHSAKEDKLAAGVIFSNYFNIFVRILERMNGPNTNGSKPQQASTALPQSLASSLQMQSIIHNVIQALVNLLSSNSEIGLNYSLPLGYHHDSLIRVSFINVFSKIIQDVYAPKIDVAKQSLQKLSRILFFGKPALLLSAVEVCPRSEVDAFANALLQVTDNEQKKLSILTGLLRFEILNVGHSVEILRSNTVATRMVALYSRSEAAVYIVKTLRSPLEELVESGEYFEIEKMDSLNDQEKMYNVELFMKYLKLVVDSISLSLEMIPHGIRVISKVIFDTASVHFPQSKYAALGAYLFLRLYNPAIVSPDQAKIVESNDVRFKRSVIQIARTLQMLVNDVLPTSKFPSLRSKAGEIAEMNRQIAQFMDFVVAVEDDDPADVQVEFNYNAGIRFFHTFFYDHWMEIRSKYSLKGGGKLYEDSKEDKIKNIKQVDSLLCVLGLPERIKGYQIPVSIKNDKSEKGILLYDFMSRSSLKDSNPGDSLRVLATKDGLPLVVVRLAQVPENLSNDTMIYRLIQSLSGYWEQPYCFLIDCTGYTDVERFDSLFSLYCSLIPPAFRINCKRTYYFNVTPQFYRCLRAFGYSMPDSIEFRFLSSDDDSKTIMTSGLVSYSNQVSNDARVVFHDVSLYQAEARRFVPVKLKVGNRYVQIFSGQPQRLKLGSRMRLVKTVEVYKVRDMDEIAASNITGVFNELSMVNSATGERLILASPKKVEIMRTLYFSRARNYQEDISDESQESGEMSLELSIGKLINMSFSGLLYSSDSIRNASFALLASLTKLFHFSVGRKIETVDGVTFPFGEVNYISSVSAEMAKNHPTLTYAVLRGFFEAFDDASLQNKSSIVMYIGPWIKNLYKYVYLANSSKGPARTADLVCRFVRSSRDSMRVTQAFMYFIWSQISLEDQLVEVIINEIVAAAIDHEAEGHNWTEITRFWPLTPTIEVCSFLLRRLREKSYTLSINESEIEVHTTWIETTVMARFLAYLVFDSLLFVQTFLSDIFYVATIYMDCGPLEMRRCMSNLLIRTFHSYLSHEGLSEKQRDSIRSQIELLNGARFRMLFGLTREDNDEMFNQTSLPGGEMINRANAVSTLCDLLVGFIKSFSSVEDCELKLIKCSSYVMNVAFDSNSQLQGQAILVLGSLTKEGIDSILVGRFLGLLLETFDRVTSSIGQSKKHFSLLICVMHAFSRALDGVRSDSSFLPRFFWLSYSMLFLDNAMFYYYGLKFLRSILTKMSEHLEKLRKEEPESKAMTIGDYVNKYRDAFDPVLREYEALNGITFSTRYFDAIMVCLCAKGLTVPFCHRSSLETMETLLKVRYAEGAPGYSTYLFYIYIMSSSNEEMVETMKRCGVSSDSPMYTFSMGTKMPKVVSEWYSMSSPNAIACCLSALKYFRSQKVNEVTSSRALMLFGAMEEQRPDQVYGLWDEFSGVLQGFIENSSTTYLLEMSLDVVSKMMENTESEKHDEYQKNAWKTLEDADLMGLKELGFSSEDTFNGDMSEEAFETLKKRSSYISKMIGTLRTLSVQDE</sequence>
<dbReference type="Gene3D" id="2.30.29.30">
    <property type="entry name" value="Pleckstrin-homology domain (PH domain)/Phosphotyrosine-binding domain (PTB)"/>
    <property type="match status" value="1"/>
</dbReference>
<evidence type="ECO:0000256" key="3">
    <source>
        <dbReference type="SAM" id="MobiDB-lite"/>
    </source>
</evidence>
<dbReference type="Proteomes" id="UP000662931">
    <property type="component" value="Chromosome 2"/>
</dbReference>
<reference evidence="5" key="1">
    <citation type="submission" date="2020-10" db="EMBL/GenBank/DDBJ databases">
        <authorList>
            <person name="Roach M.J.R."/>
        </authorList>
    </citation>
    <scope>NUCLEOTIDE SEQUENCE</scope>
    <source>
        <strain evidence="5">CBS 1945</strain>
    </source>
</reference>
<dbReference type="InterPro" id="IPR008936">
    <property type="entry name" value="Rho_GTPase_activation_prot"/>
</dbReference>